<dbReference type="RefSeq" id="WP_191138495.1">
    <property type="nucleotide sequence ID" value="NZ_JACXAG020000001.1"/>
</dbReference>
<evidence type="ECO:0000256" key="5">
    <source>
        <dbReference type="SAM" id="Phobius"/>
    </source>
</evidence>
<keyword evidence="2 5" id="KW-0812">Transmembrane</keyword>
<evidence type="ECO:0000256" key="4">
    <source>
        <dbReference type="ARBA" id="ARBA00023136"/>
    </source>
</evidence>
<accession>A0A926RST4</accession>
<comment type="caution">
    <text evidence="6">The sequence shown here is derived from an EMBL/GenBank/DDBJ whole genome shotgun (WGS) entry which is preliminary data.</text>
</comment>
<reference evidence="6" key="1">
    <citation type="submission" date="2020-09" db="EMBL/GenBank/DDBJ databases">
        <title>A novel bacterium of genus Hazenella, isolated from South China Sea.</title>
        <authorList>
            <person name="Huang H."/>
            <person name="Mo K."/>
            <person name="Hu Y."/>
        </authorList>
    </citation>
    <scope>NUCLEOTIDE SEQUENCE</scope>
    <source>
        <strain evidence="6">IB182357</strain>
    </source>
</reference>
<evidence type="ECO:0000256" key="3">
    <source>
        <dbReference type="ARBA" id="ARBA00022989"/>
    </source>
</evidence>
<dbReference type="Pfam" id="PF09685">
    <property type="entry name" value="MamF_MmsF"/>
    <property type="match status" value="1"/>
</dbReference>
<dbReference type="InterPro" id="IPR019109">
    <property type="entry name" value="MamF_MmsF"/>
</dbReference>
<sequence length="102" mass="11617">MDSKGLKVLVHASTWFAPIVVPLIVYVVITDKEVRRISMQALIFHIIMSILIFISSLLSFVLIGIPFLIAFAIMALIYPIIGIIRAINEEHFDYPLTRMFVK</sequence>
<feature type="transmembrane region" description="Helical" evidence="5">
    <location>
        <begin position="69"/>
        <end position="88"/>
    </location>
</feature>
<comment type="subcellular location">
    <subcellularLocation>
        <location evidence="1">Membrane</location>
        <topology evidence="1">Multi-pass membrane protein</topology>
    </subcellularLocation>
</comment>
<name>A0A926RST4_9BACL</name>
<evidence type="ECO:0000256" key="1">
    <source>
        <dbReference type="ARBA" id="ARBA00004141"/>
    </source>
</evidence>
<keyword evidence="3 5" id="KW-1133">Transmembrane helix</keyword>
<dbReference type="Proteomes" id="UP000661691">
    <property type="component" value="Unassembled WGS sequence"/>
</dbReference>
<proteinExistence type="predicted"/>
<feature type="transmembrane region" description="Helical" evidence="5">
    <location>
        <begin position="12"/>
        <end position="29"/>
    </location>
</feature>
<evidence type="ECO:0000313" key="7">
    <source>
        <dbReference type="Proteomes" id="UP000661691"/>
    </source>
</evidence>
<keyword evidence="7" id="KW-1185">Reference proteome</keyword>
<feature type="transmembrane region" description="Helical" evidence="5">
    <location>
        <begin position="41"/>
        <end position="63"/>
    </location>
</feature>
<gene>
    <name evidence="6" type="ORF">IC620_05765</name>
</gene>
<keyword evidence="4 5" id="KW-0472">Membrane</keyword>
<organism evidence="6 7">
    <name type="scientific">Polycladospora coralii</name>
    <dbReference type="NCBI Taxonomy" id="2771432"/>
    <lineage>
        <taxon>Bacteria</taxon>
        <taxon>Bacillati</taxon>
        <taxon>Bacillota</taxon>
        <taxon>Bacilli</taxon>
        <taxon>Bacillales</taxon>
        <taxon>Thermoactinomycetaceae</taxon>
        <taxon>Polycladospora</taxon>
    </lineage>
</organism>
<dbReference type="EMBL" id="JACXAH010000005">
    <property type="protein sequence ID" value="MBD1371865.1"/>
    <property type="molecule type" value="Genomic_DNA"/>
</dbReference>
<evidence type="ECO:0000313" key="6">
    <source>
        <dbReference type="EMBL" id="MBD1371865.1"/>
    </source>
</evidence>
<dbReference type="AlphaFoldDB" id="A0A926RST4"/>
<evidence type="ECO:0000256" key="2">
    <source>
        <dbReference type="ARBA" id="ARBA00022692"/>
    </source>
</evidence>
<protein>
    <submittedName>
        <fullName evidence="6">DUF4870 domain-containing protein</fullName>
    </submittedName>
</protein>